<feature type="compositionally biased region" description="Pro residues" evidence="2">
    <location>
        <begin position="510"/>
        <end position="523"/>
    </location>
</feature>
<feature type="region of interest" description="Disordered" evidence="2">
    <location>
        <begin position="387"/>
        <end position="420"/>
    </location>
</feature>
<gene>
    <name evidence="3" type="ORF">SCP_0206510</name>
</gene>
<feature type="region of interest" description="Disordered" evidence="2">
    <location>
        <begin position="77"/>
        <end position="113"/>
    </location>
</feature>
<dbReference type="EMBL" id="BFAD01000002">
    <property type="protein sequence ID" value="GBE79451.1"/>
    <property type="molecule type" value="Genomic_DNA"/>
</dbReference>
<dbReference type="GeneID" id="38776368"/>
<evidence type="ECO:0000313" key="4">
    <source>
        <dbReference type="Proteomes" id="UP000287166"/>
    </source>
</evidence>
<dbReference type="PANTHER" id="PTHR31027">
    <property type="entry name" value="NUCLEAR SEGREGATION PROTEIN BFR1"/>
    <property type="match status" value="1"/>
</dbReference>
<feature type="compositionally biased region" description="Low complexity" evidence="2">
    <location>
        <begin position="27"/>
        <end position="41"/>
    </location>
</feature>
<feature type="region of interest" description="Disordered" evidence="2">
    <location>
        <begin position="1"/>
        <end position="53"/>
    </location>
</feature>
<keyword evidence="4" id="KW-1185">Reference proteome</keyword>
<feature type="compositionally biased region" description="Basic residues" evidence="2">
    <location>
        <begin position="389"/>
        <end position="400"/>
    </location>
</feature>
<feature type="compositionally biased region" description="Polar residues" evidence="2">
    <location>
        <begin position="408"/>
        <end position="420"/>
    </location>
</feature>
<sequence>MAVAKSKFTPNGAGKQTKPTLSTDAITTSASPTSESTPTSAMYGHGKPEKAIYEREQEQIKTEIDALQVKLSAVKDKLASAGRGGPSSDRRNALRAELDSVRGQQSTGKASRGKILDQLKSLQDNIQKKIKDLNTAKAKIPYRSVAEVDERIRQLEKQVESGNLKLVEEKRALAEISQCKRSRRAVEGFQAEQDSIEADRAVAEELRRELEDPEAKAASERYDAIRAELDEIKKEGDEAYAHRSKLLDERTALQGQLDVLYNQKRDSAQRFREANDKYWYKVNEDRARRAERQRAQRAAEEEAKKKELADRLREEADAPAFQSNIEDCQTLIDFFFGKTSATPSSPTPVKTDLEGVPQLELRTVEGSTDGLVVRKKKGEDEQLYFVSSKGKKSKKTHHGGPKAIALSEGNSSDASGSQNQVHVPLPTLSALLSLSISPPTSPADLLRVVEDLKIKKAWFEANQARVTAENKEKAEAQIRRLTGKIDSKGDAPSPAVEVTSSNGGGERPPEPAPTPATAPPPSIAVPSEDVAEELEIVEEQPNGEVKGEAQE</sequence>
<name>A0A401GBC9_9APHY</name>
<evidence type="ECO:0000256" key="2">
    <source>
        <dbReference type="SAM" id="MobiDB-lite"/>
    </source>
</evidence>
<organism evidence="3 4">
    <name type="scientific">Sparassis crispa</name>
    <dbReference type="NCBI Taxonomy" id="139825"/>
    <lineage>
        <taxon>Eukaryota</taxon>
        <taxon>Fungi</taxon>
        <taxon>Dikarya</taxon>
        <taxon>Basidiomycota</taxon>
        <taxon>Agaricomycotina</taxon>
        <taxon>Agaricomycetes</taxon>
        <taxon>Polyporales</taxon>
        <taxon>Sparassidaceae</taxon>
        <taxon>Sparassis</taxon>
    </lineage>
</organism>
<keyword evidence="1" id="KW-0175">Coiled coil</keyword>
<dbReference type="Proteomes" id="UP000287166">
    <property type="component" value="Unassembled WGS sequence"/>
</dbReference>
<dbReference type="GO" id="GO:0008298">
    <property type="term" value="P:intracellular mRNA localization"/>
    <property type="evidence" value="ECO:0007669"/>
    <property type="project" value="TreeGrafter"/>
</dbReference>
<evidence type="ECO:0000313" key="3">
    <source>
        <dbReference type="EMBL" id="GBE79451.1"/>
    </source>
</evidence>
<dbReference type="STRING" id="139825.A0A401GBC9"/>
<feature type="compositionally biased region" description="Polar residues" evidence="2">
    <location>
        <begin position="17"/>
        <end position="26"/>
    </location>
</feature>
<protein>
    <recommendedName>
        <fullName evidence="5">Nuclear segregation protein</fullName>
    </recommendedName>
</protein>
<feature type="compositionally biased region" description="Basic and acidic residues" evidence="2">
    <location>
        <begin position="88"/>
        <end position="100"/>
    </location>
</feature>
<dbReference type="OrthoDB" id="2195113at2759"/>
<proteinExistence type="predicted"/>
<dbReference type="FunCoup" id="A0A401GBC9">
    <property type="interactions" value="19"/>
</dbReference>
<feature type="region of interest" description="Disordered" evidence="2">
    <location>
        <begin position="482"/>
        <end position="528"/>
    </location>
</feature>
<dbReference type="GO" id="GO:0005783">
    <property type="term" value="C:endoplasmic reticulum"/>
    <property type="evidence" value="ECO:0007669"/>
    <property type="project" value="TreeGrafter"/>
</dbReference>
<reference evidence="3 4" key="1">
    <citation type="journal article" date="2018" name="Sci. Rep.">
        <title>Genome sequence of the cauliflower mushroom Sparassis crispa (Hanabiratake) and its association with beneficial usage.</title>
        <authorList>
            <person name="Kiyama R."/>
            <person name="Furutani Y."/>
            <person name="Kawaguchi K."/>
            <person name="Nakanishi T."/>
        </authorList>
    </citation>
    <scope>NUCLEOTIDE SEQUENCE [LARGE SCALE GENOMIC DNA]</scope>
</reference>
<dbReference type="GO" id="GO:0042175">
    <property type="term" value="C:nuclear outer membrane-endoplasmic reticulum membrane network"/>
    <property type="evidence" value="ECO:0007669"/>
    <property type="project" value="TreeGrafter"/>
</dbReference>
<dbReference type="PANTHER" id="PTHR31027:SF2">
    <property type="entry name" value="LEBERCILIN DOMAIN-CONTAINING PROTEIN"/>
    <property type="match status" value="1"/>
</dbReference>
<dbReference type="GO" id="GO:1990904">
    <property type="term" value="C:ribonucleoprotein complex"/>
    <property type="evidence" value="ECO:0007669"/>
    <property type="project" value="TreeGrafter"/>
</dbReference>
<dbReference type="GO" id="GO:0003729">
    <property type="term" value="F:mRNA binding"/>
    <property type="evidence" value="ECO:0007669"/>
    <property type="project" value="TreeGrafter"/>
</dbReference>
<dbReference type="InterPro" id="IPR039604">
    <property type="entry name" value="Bfr1"/>
</dbReference>
<feature type="coiled-coil region" evidence="1">
    <location>
        <begin position="116"/>
        <end position="172"/>
    </location>
</feature>
<evidence type="ECO:0008006" key="5">
    <source>
        <dbReference type="Google" id="ProtNLM"/>
    </source>
</evidence>
<dbReference type="AlphaFoldDB" id="A0A401GBC9"/>
<accession>A0A401GBC9</accession>
<dbReference type="RefSeq" id="XP_027610364.1">
    <property type="nucleotide sequence ID" value="XM_027754563.1"/>
</dbReference>
<dbReference type="InParanoid" id="A0A401GBC9"/>
<comment type="caution">
    <text evidence="3">The sequence shown here is derived from an EMBL/GenBank/DDBJ whole genome shotgun (WGS) entry which is preliminary data.</text>
</comment>
<evidence type="ECO:0000256" key="1">
    <source>
        <dbReference type="SAM" id="Coils"/>
    </source>
</evidence>